<sequence>MSKKEYPTRQIIGKDLNTYTYHEMVKGDASYDLWTNLRFLLGGNKSAWVPLIRNSGEFGNYDLSAYSVIGVQVETTPISGSQQLIYTLTLFDVENPPNPDFVSDHLVARTTVIPTFTNSNYDGSSLAFFHELPDAPDAHVQLSLPAKDWGKLMAEARRKQAAEEQNP</sequence>
<accession>A0A1F5YMW6</accession>
<protein>
    <submittedName>
        <fullName evidence="1">Uncharacterized protein</fullName>
    </submittedName>
</protein>
<reference evidence="1 2" key="1">
    <citation type="journal article" date="2016" name="Nat. Commun.">
        <title>Thousands of microbial genomes shed light on interconnected biogeochemical processes in an aquifer system.</title>
        <authorList>
            <person name="Anantharaman K."/>
            <person name="Brown C.T."/>
            <person name="Hug L.A."/>
            <person name="Sharon I."/>
            <person name="Castelle C.J."/>
            <person name="Probst A.J."/>
            <person name="Thomas B.C."/>
            <person name="Singh A."/>
            <person name="Wilkins M.J."/>
            <person name="Karaoz U."/>
            <person name="Brodie E.L."/>
            <person name="Williams K.H."/>
            <person name="Hubbard S.S."/>
            <person name="Banfield J.F."/>
        </authorList>
    </citation>
    <scope>NUCLEOTIDE SEQUENCE [LARGE SCALE GENOMIC DNA]</scope>
</reference>
<dbReference type="EMBL" id="MFJD01000015">
    <property type="protein sequence ID" value="OGG01529.1"/>
    <property type="molecule type" value="Genomic_DNA"/>
</dbReference>
<proteinExistence type="predicted"/>
<name>A0A1F5YMW6_9BACT</name>
<dbReference type="Proteomes" id="UP000178448">
    <property type="component" value="Unassembled WGS sequence"/>
</dbReference>
<dbReference type="AlphaFoldDB" id="A0A1F5YMW6"/>
<evidence type="ECO:0000313" key="2">
    <source>
        <dbReference type="Proteomes" id="UP000178448"/>
    </source>
</evidence>
<organism evidence="1 2">
    <name type="scientific">Candidatus Gottesmanbacteria bacterium RBG_16_52_11</name>
    <dbReference type="NCBI Taxonomy" id="1798374"/>
    <lineage>
        <taxon>Bacteria</taxon>
        <taxon>Candidatus Gottesmaniibacteriota</taxon>
    </lineage>
</organism>
<dbReference type="STRING" id="1798374.A2Z33_00645"/>
<gene>
    <name evidence="1" type="ORF">A2Z33_00645</name>
</gene>
<evidence type="ECO:0000313" key="1">
    <source>
        <dbReference type="EMBL" id="OGG01529.1"/>
    </source>
</evidence>
<comment type="caution">
    <text evidence="1">The sequence shown here is derived from an EMBL/GenBank/DDBJ whole genome shotgun (WGS) entry which is preliminary data.</text>
</comment>